<dbReference type="InterPro" id="IPR020422">
    <property type="entry name" value="TYR_PHOSPHATASE_DUAL_dom"/>
</dbReference>
<keyword evidence="8" id="KW-1185">Reference proteome</keyword>
<evidence type="ECO:0000256" key="4">
    <source>
        <dbReference type="ARBA" id="ARBA00022912"/>
    </source>
</evidence>
<dbReference type="Pfam" id="PF14671">
    <property type="entry name" value="DSPn"/>
    <property type="match status" value="1"/>
</dbReference>
<dbReference type="AlphaFoldDB" id="A0A0R3RT27"/>
<evidence type="ECO:0000259" key="6">
    <source>
        <dbReference type="PROSITE" id="PS50054"/>
    </source>
</evidence>
<dbReference type="WBParaSite" id="EEL_0000506801-mRNA-1">
    <property type="protein sequence ID" value="EEL_0000506801-mRNA-1"/>
    <property type="gene ID" value="EEL_0000506801"/>
</dbReference>
<evidence type="ECO:0000256" key="5">
    <source>
        <dbReference type="SAM" id="MobiDB-lite"/>
    </source>
</evidence>
<protein>
    <recommendedName>
        <fullName evidence="2">protein-tyrosine-phosphatase</fullName>
        <ecNumber evidence="2">3.1.3.48</ecNumber>
    </recommendedName>
</protein>
<feature type="region of interest" description="Disordered" evidence="5">
    <location>
        <begin position="430"/>
        <end position="456"/>
    </location>
</feature>
<dbReference type="InterPro" id="IPR029021">
    <property type="entry name" value="Prot-tyrosine_phosphatase-like"/>
</dbReference>
<comment type="similarity">
    <text evidence="1">Belongs to the protein-tyrosine phosphatase family. Non-receptor class CDC14 subfamily.</text>
</comment>
<evidence type="ECO:0000313" key="9">
    <source>
        <dbReference type="WBParaSite" id="EEL_0000506801-mRNA-1"/>
    </source>
</evidence>
<dbReference type="InterPro" id="IPR016130">
    <property type="entry name" value="Tyr_Pase_AS"/>
</dbReference>
<dbReference type="PROSITE" id="PS50054">
    <property type="entry name" value="TYR_PHOSPHATASE_DUAL"/>
    <property type="match status" value="1"/>
</dbReference>
<evidence type="ECO:0000256" key="2">
    <source>
        <dbReference type="ARBA" id="ARBA00013064"/>
    </source>
</evidence>
<sequence length="580" mass="65388">MAREPLIQNGNLHGRIAEIIPKKLFFCAFQNRPKADRSTDYYYVDDEVHYDSFYSDFGPLNLSVLYRFCQNLTERLEELDDEKSLVVCCGPADECRVNTAYLVGSYAILYLGMTAEIAYLRLHKAEPNGFIGFRDAAMGPATYRLHLHNVLRSIEKAMKFGWLAFDTFDPDEYEYYEKVENGDLNWIIPTKVLSFCGPHNKSIIENGYPYHAPEVYFDYFRAHNISTIIRLNKRMYDAKRFLDAGFEHVDLFFVDGSVPSDEIVERFINVVDNARGGVAVHCKAGLGRTGTLIACWLMKEYGVTAAESIAWLRICRPGSVIGPQQEFLIEKQPWCWAIGSKPVSTHLSQLANKVNEIRIEDSNSKRIVLPIPRPVSLKASPRKTDEVVYIKIEKKNYLEKMIEDCSGKKGNKPSQGDHLLVQKAKAQRSTISHAKFTSPTTPVKPLSTNSNTARRPLRSYGDIRVPAPISRVTVSATTSATNSRPLTKCKSARRFSTIRNKPYACSGVKVHLPASVYELRPRNNNKTYGVFRFTDPAKELAPNSVALIGISVKALEKRLELFATVDSQILGSTGSERTVK</sequence>
<dbReference type="InterPro" id="IPR029260">
    <property type="entry name" value="DSPn"/>
</dbReference>
<dbReference type="FunFam" id="3.90.190.10:FF:000006">
    <property type="entry name" value="Dual specificity protein phosphatase CDC14B"/>
    <property type="match status" value="1"/>
</dbReference>
<dbReference type="SUPFAM" id="SSF52799">
    <property type="entry name" value="(Phosphotyrosine protein) phosphatases II"/>
    <property type="match status" value="2"/>
</dbReference>
<dbReference type="CDD" id="cd17657">
    <property type="entry name" value="CDC14_N"/>
    <property type="match status" value="1"/>
</dbReference>
<dbReference type="STRING" id="1147741.A0A0R3RT27"/>
<keyword evidence="3" id="KW-0378">Hydrolase</keyword>
<evidence type="ECO:0000313" key="8">
    <source>
        <dbReference type="Proteomes" id="UP000050640"/>
    </source>
</evidence>
<feature type="domain" description="Tyrosine-protein phosphatase" evidence="6">
    <location>
        <begin position="182"/>
        <end position="340"/>
    </location>
</feature>
<keyword evidence="4" id="KW-0904">Protein phosphatase</keyword>
<organism evidence="8 9">
    <name type="scientific">Elaeophora elaphi</name>
    <dbReference type="NCBI Taxonomy" id="1147741"/>
    <lineage>
        <taxon>Eukaryota</taxon>
        <taxon>Metazoa</taxon>
        <taxon>Ecdysozoa</taxon>
        <taxon>Nematoda</taxon>
        <taxon>Chromadorea</taxon>
        <taxon>Rhabditida</taxon>
        <taxon>Spirurina</taxon>
        <taxon>Spiruromorpha</taxon>
        <taxon>Filarioidea</taxon>
        <taxon>Onchocercidae</taxon>
        <taxon>Elaeophora</taxon>
    </lineage>
</organism>
<feature type="compositionally biased region" description="Polar residues" evidence="5">
    <location>
        <begin position="430"/>
        <end position="453"/>
    </location>
</feature>
<dbReference type="Gene3D" id="3.90.190.10">
    <property type="entry name" value="Protein tyrosine phosphatase superfamily"/>
    <property type="match status" value="2"/>
</dbReference>
<dbReference type="CDD" id="cd14499">
    <property type="entry name" value="CDC14_C"/>
    <property type="match status" value="1"/>
</dbReference>
<reference evidence="9" key="1">
    <citation type="submission" date="2016-04" db="UniProtKB">
        <authorList>
            <consortium name="WormBaseParasite"/>
        </authorList>
    </citation>
    <scope>IDENTIFICATION</scope>
</reference>
<dbReference type="InterPro" id="IPR050561">
    <property type="entry name" value="PTP"/>
</dbReference>
<proteinExistence type="inferred from homology"/>
<feature type="domain" description="Tyrosine specific protein phosphatases" evidence="7">
    <location>
        <begin position="265"/>
        <end position="327"/>
    </location>
</feature>
<dbReference type="EC" id="3.1.3.48" evidence="2"/>
<evidence type="ECO:0000259" key="7">
    <source>
        <dbReference type="PROSITE" id="PS50056"/>
    </source>
</evidence>
<dbReference type="InterPro" id="IPR000387">
    <property type="entry name" value="Tyr_Pase_dom"/>
</dbReference>
<dbReference type="Proteomes" id="UP000050640">
    <property type="component" value="Unplaced"/>
</dbReference>
<evidence type="ECO:0000256" key="1">
    <source>
        <dbReference type="ARBA" id="ARBA00007315"/>
    </source>
</evidence>
<dbReference type="PANTHER" id="PTHR23339">
    <property type="entry name" value="TYROSINE SPECIFIC PROTEIN PHOSPHATASE AND DUAL SPECIFICITY PROTEIN PHOSPHATASE"/>
    <property type="match status" value="1"/>
</dbReference>
<dbReference type="InterPro" id="IPR044506">
    <property type="entry name" value="CDC14_C"/>
</dbReference>
<accession>A0A0R3RT27</accession>
<name>A0A0R3RT27_9BILA</name>
<dbReference type="PROSITE" id="PS50056">
    <property type="entry name" value="TYR_PHOSPHATASE_2"/>
    <property type="match status" value="1"/>
</dbReference>
<dbReference type="SMART" id="SM00195">
    <property type="entry name" value="DSPc"/>
    <property type="match status" value="1"/>
</dbReference>
<dbReference type="GO" id="GO:0004725">
    <property type="term" value="F:protein tyrosine phosphatase activity"/>
    <property type="evidence" value="ECO:0007669"/>
    <property type="project" value="UniProtKB-EC"/>
</dbReference>
<dbReference type="Pfam" id="PF22785">
    <property type="entry name" value="Tc-R-P"/>
    <property type="match status" value="1"/>
</dbReference>
<evidence type="ECO:0000256" key="3">
    <source>
        <dbReference type="ARBA" id="ARBA00022801"/>
    </source>
</evidence>
<dbReference type="PROSITE" id="PS00383">
    <property type="entry name" value="TYR_PHOSPHATASE_1"/>
    <property type="match status" value="1"/>
</dbReference>